<keyword evidence="3" id="KW-1185">Reference proteome</keyword>
<evidence type="ECO:0000313" key="3">
    <source>
        <dbReference type="Proteomes" id="UP001271007"/>
    </source>
</evidence>
<comment type="caution">
    <text evidence="2">The sequence shown here is derived from an EMBL/GenBank/DDBJ whole genome shotgun (WGS) entry which is preliminary data.</text>
</comment>
<name>A0AAJ0DFN1_9PEZI</name>
<evidence type="ECO:0000256" key="1">
    <source>
        <dbReference type="SAM" id="MobiDB-lite"/>
    </source>
</evidence>
<accession>A0AAJ0DFN1</accession>
<feature type="region of interest" description="Disordered" evidence="1">
    <location>
        <begin position="1"/>
        <end position="37"/>
    </location>
</feature>
<feature type="compositionally biased region" description="Polar residues" evidence="1">
    <location>
        <begin position="1"/>
        <end position="22"/>
    </location>
</feature>
<dbReference type="Proteomes" id="UP001271007">
    <property type="component" value="Unassembled WGS sequence"/>
</dbReference>
<protein>
    <submittedName>
        <fullName evidence="2">Uncharacterized protein</fullName>
    </submittedName>
</protein>
<evidence type="ECO:0000313" key="2">
    <source>
        <dbReference type="EMBL" id="KAK3053144.1"/>
    </source>
</evidence>
<proteinExistence type="predicted"/>
<feature type="region of interest" description="Disordered" evidence="1">
    <location>
        <begin position="268"/>
        <end position="308"/>
    </location>
</feature>
<sequence>MSEELSSAGSSGKPNANQNLNRDQADPVPANQSQGWQVPGYHDQLLTAAGIMELMNRIHQNLNPSIPSIAHWGDFKKEGLVRALVHFSAAVRDYCAALDIPLKRELRQKWYAISVEGVAGLAGVETPVLKVLLYQCLLDEKAVKQAQTAHERDLRAAATNFSANVLTAVLDSLMLARDRHTFIPDVSTLKRGTRSELRGALLRLADWIVKQRSTLPMDKFGQELPNKWGTVLKQLMAAVFDDLPVSALSILVHTCMVDAKIVLDPRSGLQQQAGPSTPAPVEQNDSGMTAGMDQAFGGEQSQDQTGAAGLGAAEEFDLSPFLHMSEDGTVAAEHDFQHSSNPTVLDSQSEPQTNTPFAGFFNPLTEEQVAQGGTELSDQTFTHQPQLDASTPQLFDLDNIVIAILQRRLANISVPTVQDLIDQNVSRDKLFLGFVRALSELVPMCEPGNKNKPEVLAKWKPLKDERDGLTDWDQDSVGKWSVEELREKLHEILSDAWDVQTPSG</sequence>
<gene>
    <name evidence="2" type="ORF">LTR09_005770</name>
</gene>
<reference evidence="2" key="1">
    <citation type="submission" date="2023-04" db="EMBL/GenBank/DDBJ databases">
        <title>Black Yeasts Isolated from many extreme environments.</title>
        <authorList>
            <person name="Coleine C."/>
            <person name="Stajich J.E."/>
            <person name="Selbmann L."/>
        </authorList>
    </citation>
    <scope>NUCLEOTIDE SEQUENCE</scope>
    <source>
        <strain evidence="2">CCFEE 5312</strain>
    </source>
</reference>
<dbReference type="AlphaFoldDB" id="A0AAJ0DFN1"/>
<dbReference type="EMBL" id="JAWDJX010000017">
    <property type="protein sequence ID" value="KAK3053144.1"/>
    <property type="molecule type" value="Genomic_DNA"/>
</dbReference>
<organism evidence="2 3">
    <name type="scientific">Extremus antarcticus</name>
    <dbReference type="NCBI Taxonomy" id="702011"/>
    <lineage>
        <taxon>Eukaryota</taxon>
        <taxon>Fungi</taxon>
        <taxon>Dikarya</taxon>
        <taxon>Ascomycota</taxon>
        <taxon>Pezizomycotina</taxon>
        <taxon>Dothideomycetes</taxon>
        <taxon>Dothideomycetidae</taxon>
        <taxon>Mycosphaerellales</taxon>
        <taxon>Extremaceae</taxon>
        <taxon>Extremus</taxon>
    </lineage>
</organism>